<dbReference type="PANTHER" id="PTHR31495:SF0">
    <property type="entry name" value="BINDING PROTEIN CALEOSIN, PUTATIVE (AFU_ORTHOLOGUE AFUA_5G13750)-RELATED"/>
    <property type="match status" value="1"/>
</dbReference>
<proteinExistence type="inferred from homology"/>
<evidence type="ECO:0000313" key="3">
    <source>
        <dbReference type="EMBL" id="POS87108.1"/>
    </source>
</evidence>
<dbReference type="PANTHER" id="PTHR31495">
    <property type="entry name" value="PEROXYGENASE 3-RELATED"/>
    <property type="match status" value="1"/>
</dbReference>
<dbReference type="Pfam" id="PF05042">
    <property type="entry name" value="Caleosin"/>
    <property type="match status" value="1"/>
</dbReference>
<evidence type="ECO:0000256" key="2">
    <source>
        <dbReference type="SAM" id="Phobius"/>
    </source>
</evidence>
<dbReference type="EMBL" id="PEDP01000191">
    <property type="protein sequence ID" value="POS87108.1"/>
    <property type="molecule type" value="Genomic_DNA"/>
</dbReference>
<evidence type="ECO:0000256" key="1">
    <source>
        <dbReference type="ARBA" id="ARBA00006765"/>
    </source>
</evidence>
<dbReference type="AlphaFoldDB" id="A0A2S4PYI7"/>
<dbReference type="Proteomes" id="UP000237438">
    <property type="component" value="Unassembled WGS sequence"/>
</dbReference>
<evidence type="ECO:0000313" key="4">
    <source>
        <dbReference type="Proteomes" id="UP000237438"/>
    </source>
</evidence>
<evidence type="ECO:0008006" key="5">
    <source>
        <dbReference type="Google" id="ProtNLM"/>
    </source>
</evidence>
<sequence>MIKVEANGDGFDISIPEVPLTEERKPFFQKEGYEKLNQAGTARANEAASFEAPRGTVKGNYAYRHRHQTVLQQHVAFFDHDSDGLIWPLDTFHGFRSLGYSLAFSLLSMFLIHFNFSYPTVPGFLPDPFFRIYVARIHRDKHGSDSGSFDPEGRFEPQQFEDIFAKYASGDKQGITLVEIFRFINGRRVVLDIFGLLAVIFEWLATYILLWPEDGRMKKEDIRGVYDGSLFYEISARRRKTK</sequence>
<gene>
    <name evidence="3" type="ORF">EPUL_000841</name>
</gene>
<comment type="similarity">
    <text evidence="1">Belongs to the caleosin family.</text>
</comment>
<protein>
    <recommendedName>
        <fullName evidence="5">Caleosin-domain-containing protein</fullName>
    </recommendedName>
</protein>
<dbReference type="STRING" id="225359.A0A2S4PYI7"/>
<keyword evidence="4" id="KW-1185">Reference proteome</keyword>
<keyword evidence="2" id="KW-1133">Transmembrane helix</keyword>
<dbReference type="InterPro" id="IPR007736">
    <property type="entry name" value="Caleosin-related"/>
</dbReference>
<keyword evidence="2" id="KW-0812">Transmembrane</keyword>
<dbReference type="OrthoDB" id="640742at2759"/>
<accession>A0A2S4PYI7</accession>
<reference evidence="3 4" key="1">
    <citation type="submission" date="2017-10" db="EMBL/GenBank/DDBJ databases">
        <title>Development of genomic resources for the powdery mildew, Erysiphe pulchra.</title>
        <authorList>
            <person name="Wadl P.A."/>
            <person name="Mack B.M."/>
            <person name="Moore G."/>
            <person name="Beltz S.B."/>
        </authorList>
    </citation>
    <scope>NUCLEOTIDE SEQUENCE [LARGE SCALE GENOMIC DNA]</scope>
    <source>
        <strain evidence="3">Cflorida</strain>
    </source>
</reference>
<name>A0A2S4PYI7_9PEZI</name>
<feature type="transmembrane region" description="Helical" evidence="2">
    <location>
        <begin position="189"/>
        <end position="210"/>
    </location>
</feature>
<dbReference type="GO" id="GO:0004497">
    <property type="term" value="F:monooxygenase activity"/>
    <property type="evidence" value="ECO:0007669"/>
    <property type="project" value="TreeGrafter"/>
</dbReference>
<keyword evidence="2" id="KW-0472">Membrane</keyword>
<dbReference type="GO" id="GO:0005509">
    <property type="term" value="F:calcium ion binding"/>
    <property type="evidence" value="ECO:0007669"/>
    <property type="project" value="TreeGrafter"/>
</dbReference>
<comment type="caution">
    <text evidence="3">The sequence shown here is derived from an EMBL/GenBank/DDBJ whole genome shotgun (WGS) entry which is preliminary data.</text>
</comment>
<organism evidence="3 4">
    <name type="scientific">Erysiphe pulchra</name>
    <dbReference type="NCBI Taxonomy" id="225359"/>
    <lineage>
        <taxon>Eukaryota</taxon>
        <taxon>Fungi</taxon>
        <taxon>Dikarya</taxon>
        <taxon>Ascomycota</taxon>
        <taxon>Pezizomycotina</taxon>
        <taxon>Leotiomycetes</taxon>
        <taxon>Erysiphales</taxon>
        <taxon>Erysiphaceae</taxon>
        <taxon>Erysiphe</taxon>
    </lineage>
</organism>